<dbReference type="AlphaFoldDB" id="A0A7J9V0C6"/>
<dbReference type="CDD" id="cd06261">
    <property type="entry name" value="TM_PBP2"/>
    <property type="match status" value="1"/>
</dbReference>
<feature type="transmembrane region" description="Helical" evidence="7">
    <location>
        <begin position="219"/>
        <end position="245"/>
    </location>
</feature>
<dbReference type="GO" id="GO:0055085">
    <property type="term" value="P:transmembrane transport"/>
    <property type="evidence" value="ECO:0007669"/>
    <property type="project" value="InterPro"/>
</dbReference>
<dbReference type="InterPro" id="IPR000515">
    <property type="entry name" value="MetI-like"/>
</dbReference>
<dbReference type="OrthoDB" id="9812701at2"/>
<feature type="transmembrane region" description="Helical" evidence="7">
    <location>
        <begin position="265"/>
        <end position="290"/>
    </location>
</feature>
<dbReference type="PANTHER" id="PTHR43386:SF25">
    <property type="entry name" value="PEPTIDE ABC TRANSPORTER PERMEASE PROTEIN"/>
    <property type="match status" value="1"/>
</dbReference>
<evidence type="ECO:0000313" key="10">
    <source>
        <dbReference type="EMBL" id="MPV89580.1"/>
    </source>
</evidence>
<comment type="similarity">
    <text evidence="7">Belongs to the binding-protein-dependent transport system permease family.</text>
</comment>
<comment type="subcellular location">
    <subcellularLocation>
        <location evidence="1 7">Cell membrane</location>
        <topology evidence="1 7">Multi-pass membrane protein</topology>
    </subcellularLocation>
</comment>
<feature type="transmembrane region" description="Helical" evidence="7">
    <location>
        <begin position="164"/>
        <end position="180"/>
    </location>
</feature>
<dbReference type="Pfam" id="PF00528">
    <property type="entry name" value="BPD_transp_1"/>
    <property type="match status" value="1"/>
</dbReference>
<dbReference type="RefSeq" id="WP_152232320.1">
    <property type="nucleotide sequence ID" value="NZ_BAAAOT010000012.1"/>
</dbReference>
<feature type="transmembrane region" description="Helical" evidence="7">
    <location>
        <begin position="36"/>
        <end position="58"/>
    </location>
</feature>
<evidence type="ECO:0000256" key="2">
    <source>
        <dbReference type="ARBA" id="ARBA00022448"/>
    </source>
</evidence>
<comment type="caution">
    <text evidence="10">The sequence shown here is derived from an EMBL/GenBank/DDBJ whole genome shotgun (WGS) entry which is preliminary data.</text>
</comment>
<reference evidence="10 11" key="1">
    <citation type="submission" date="2019-10" db="EMBL/GenBank/DDBJ databases">
        <title>Georgenia wutianyii sp. nov. and Georgenia yuyongxinii sp. nov. isolated from plateau pika (Ochotona curzoniae) in the Qinghai-Tibet plateau of China.</title>
        <authorList>
            <person name="Tian Z."/>
        </authorList>
    </citation>
    <scope>NUCLEOTIDE SEQUENCE [LARGE SCALE GENOMIC DNA]</scope>
    <source>
        <strain evidence="10 11">JCM 15130</strain>
    </source>
</reference>
<dbReference type="PROSITE" id="PS50928">
    <property type="entry name" value="ABC_TM1"/>
    <property type="match status" value="1"/>
</dbReference>
<sequence>MSATETAAAPLQDPGPIAQPASPARRAPRSGAGRRITVGLAAVVLAFFVLSAFAPSLIAPHGYDEVNPQGILAAPSGDHLLGTDENGRDVLSRIVHGSANSLILGFGAVAIALAGGTLLGLSAALGHRVTNALLMRIVDVGLAFPEMLLALVIIAVVGPGPTNALIAIGVATIPSYARVIRAQALTVRRSSYVEAAHALGLHRTHVLLRHVLPNALRPVIVIATIGIGTATLAGAALSFIGLGVSPPAPEWGSMLATSRTFLKQAWWYGTFPGLAITALVVSTSVLGRALQAKFEGRRA</sequence>
<keyword evidence="11" id="KW-1185">Reference proteome</keyword>
<dbReference type="InterPro" id="IPR035906">
    <property type="entry name" value="MetI-like_sf"/>
</dbReference>
<evidence type="ECO:0000256" key="1">
    <source>
        <dbReference type="ARBA" id="ARBA00004651"/>
    </source>
</evidence>
<organism evidence="10 11">
    <name type="scientific">Georgenia ruanii</name>
    <dbReference type="NCBI Taxonomy" id="348442"/>
    <lineage>
        <taxon>Bacteria</taxon>
        <taxon>Bacillati</taxon>
        <taxon>Actinomycetota</taxon>
        <taxon>Actinomycetes</taxon>
        <taxon>Micrococcales</taxon>
        <taxon>Bogoriellaceae</taxon>
        <taxon>Georgenia</taxon>
    </lineage>
</organism>
<dbReference type="Gene3D" id="1.10.3720.10">
    <property type="entry name" value="MetI-like"/>
    <property type="match status" value="1"/>
</dbReference>
<feature type="compositionally biased region" description="Low complexity" evidence="8">
    <location>
        <begin position="16"/>
        <end position="30"/>
    </location>
</feature>
<keyword evidence="4 7" id="KW-0812">Transmembrane</keyword>
<keyword evidence="3" id="KW-1003">Cell membrane</keyword>
<evidence type="ECO:0000256" key="6">
    <source>
        <dbReference type="ARBA" id="ARBA00023136"/>
    </source>
</evidence>
<keyword evidence="6 7" id="KW-0472">Membrane</keyword>
<accession>A0A7J9V0C6</accession>
<evidence type="ECO:0000256" key="4">
    <source>
        <dbReference type="ARBA" id="ARBA00022692"/>
    </source>
</evidence>
<evidence type="ECO:0000256" key="3">
    <source>
        <dbReference type="ARBA" id="ARBA00022475"/>
    </source>
</evidence>
<proteinExistence type="inferred from homology"/>
<evidence type="ECO:0000256" key="8">
    <source>
        <dbReference type="SAM" id="MobiDB-lite"/>
    </source>
</evidence>
<evidence type="ECO:0000313" key="11">
    <source>
        <dbReference type="Proteomes" id="UP000429644"/>
    </source>
</evidence>
<dbReference type="InterPro" id="IPR050366">
    <property type="entry name" value="BP-dependent_transpt_permease"/>
</dbReference>
<evidence type="ECO:0000256" key="5">
    <source>
        <dbReference type="ARBA" id="ARBA00022989"/>
    </source>
</evidence>
<name>A0A7J9V0C6_9MICO</name>
<evidence type="ECO:0000256" key="7">
    <source>
        <dbReference type="RuleBase" id="RU363032"/>
    </source>
</evidence>
<feature type="region of interest" description="Disordered" evidence="8">
    <location>
        <begin position="1"/>
        <end position="30"/>
    </location>
</feature>
<protein>
    <submittedName>
        <fullName evidence="10">ABC transporter permease subunit</fullName>
    </submittedName>
</protein>
<feature type="transmembrane region" description="Helical" evidence="7">
    <location>
        <begin position="137"/>
        <end position="158"/>
    </location>
</feature>
<dbReference type="SUPFAM" id="SSF161098">
    <property type="entry name" value="MetI-like"/>
    <property type="match status" value="1"/>
</dbReference>
<keyword evidence="2 7" id="KW-0813">Transport</keyword>
<feature type="domain" description="ABC transmembrane type-1" evidence="9">
    <location>
        <begin position="98"/>
        <end position="287"/>
    </location>
</feature>
<dbReference type="GO" id="GO:0005886">
    <property type="term" value="C:plasma membrane"/>
    <property type="evidence" value="ECO:0007669"/>
    <property type="project" value="UniProtKB-SubCell"/>
</dbReference>
<gene>
    <name evidence="10" type="ORF">GB882_12955</name>
</gene>
<keyword evidence="5 7" id="KW-1133">Transmembrane helix</keyword>
<dbReference type="EMBL" id="WHPD01002792">
    <property type="protein sequence ID" value="MPV89580.1"/>
    <property type="molecule type" value="Genomic_DNA"/>
</dbReference>
<dbReference type="PANTHER" id="PTHR43386">
    <property type="entry name" value="OLIGOPEPTIDE TRANSPORT SYSTEM PERMEASE PROTEIN APPC"/>
    <property type="match status" value="1"/>
</dbReference>
<dbReference type="Proteomes" id="UP000429644">
    <property type="component" value="Unassembled WGS sequence"/>
</dbReference>
<evidence type="ECO:0000259" key="9">
    <source>
        <dbReference type="PROSITE" id="PS50928"/>
    </source>
</evidence>
<feature type="transmembrane region" description="Helical" evidence="7">
    <location>
        <begin position="102"/>
        <end position="125"/>
    </location>
</feature>